<reference evidence="3" key="1">
    <citation type="submission" date="2016-10" db="EMBL/GenBank/DDBJ databases">
        <authorList>
            <person name="Varghese N."/>
            <person name="Submissions S."/>
        </authorList>
    </citation>
    <scope>NUCLEOTIDE SEQUENCE [LARGE SCALE GENOMIC DNA]</scope>
    <source>
        <strain evidence="3">ATCC 700689</strain>
    </source>
</reference>
<dbReference type="RefSeq" id="WP_074755005.1">
    <property type="nucleotide sequence ID" value="NZ_FNCO01000011.1"/>
</dbReference>
<name>A0A1G8IE85_9PSED</name>
<dbReference type="EMBL" id="FNCO01000011">
    <property type="protein sequence ID" value="SDI17117.1"/>
    <property type="molecule type" value="Genomic_DNA"/>
</dbReference>
<sequence length="111" mass="12753">MTSQDSNLPFSQFVEFMVDPRHQSGLVTALNERFERFTRTYPGFIRASVHVSEDQQRVLSHVLWQSKSDCEKAFENAEQGEGDLWGLIRAHRTTAMTFNAYELVSETVGPR</sequence>
<dbReference type="Gene3D" id="3.30.70.100">
    <property type="match status" value="1"/>
</dbReference>
<evidence type="ECO:0000313" key="2">
    <source>
        <dbReference type="EMBL" id="SDI17117.1"/>
    </source>
</evidence>
<keyword evidence="3" id="KW-1185">Reference proteome</keyword>
<dbReference type="STRING" id="89065.SAMN05216605_11121"/>
<feature type="domain" description="ABM" evidence="1">
    <location>
        <begin position="10"/>
        <end position="76"/>
    </location>
</feature>
<dbReference type="InterPro" id="IPR007138">
    <property type="entry name" value="ABM_dom"/>
</dbReference>
<dbReference type="InterPro" id="IPR011008">
    <property type="entry name" value="Dimeric_a/b-barrel"/>
</dbReference>
<dbReference type="SUPFAM" id="SSF54909">
    <property type="entry name" value="Dimeric alpha+beta barrel"/>
    <property type="match status" value="1"/>
</dbReference>
<evidence type="ECO:0000313" key="3">
    <source>
        <dbReference type="Proteomes" id="UP000182894"/>
    </source>
</evidence>
<dbReference type="Proteomes" id="UP000182894">
    <property type="component" value="Unassembled WGS sequence"/>
</dbReference>
<proteinExistence type="predicted"/>
<dbReference type="Pfam" id="PF03992">
    <property type="entry name" value="ABM"/>
    <property type="match status" value="1"/>
</dbReference>
<accession>A0A1G8IE85</accession>
<evidence type="ECO:0000259" key="1">
    <source>
        <dbReference type="Pfam" id="PF03992"/>
    </source>
</evidence>
<keyword evidence="2" id="KW-0560">Oxidoreductase</keyword>
<gene>
    <name evidence="2" type="ORF">SAMN05216605_11121</name>
</gene>
<dbReference type="GO" id="GO:0004497">
    <property type="term" value="F:monooxygenase activity"/>
    <property type="evidence" value="ECO:0007669"/>
    <property type="project" value="UniProtKB-KW"/>
</dbReference>
<keyword evidence="2" id="KW-0503">Monooxygenase</keyword>
<dbReference type="OrthoDB" id="7016254at2"/>
<protein>
    <submittedName>
        <fullName evidence="2">Antibiotic biosynthesis monooxygenase</fullName>
    </submittedName>
</protein>
<organism evidence="2 3">
    <name type="scientific">Pseudomonas abietaniphila</name>
    <dbReference type="NCBI Taxonomy" id="89065"/>
    <lineage>
        <taxon>Bacteria</taxon>
        <taxon>Pseudomonadati</taxon>
        <taxon>Pseudomonadota</taxon>
        <taxon>Gammaproteobacteria</taxon>
        <taxon>Pseudomonadales</taxon>
        <taxon>Pseudomonadaceae</taxon>
        <taxon>Pseudomonas</taxon>
    </lineage>
</organism>
<dbReference type="AlphaFoldDB" id="A0A1G8IE85"/>